<keyword evidence="5" id="KW-0614">Plasmid</keyword>
<dbReference type="InterPro" id="IPR010992">
    <property type="entry name" value="IHF-like_DNA-bd_dom_sf"/>
</dbReference>
<dbReference type="KEGG" id="tun:J9260_18405"/>
<dbReference type="RefSeq" id="WP_210220933.1">
    <property type="nucleotide sequence ID" value="NZ_CP072798.1"/>
</dbReference>
<reference evidence="5" key="1">
    <citation type="submission" date="2021-04" db="EMBL/GenBank/DDBJ databases">
        <title>Genomics, taxonomy and metabolism of representatives of sulfur bacteria of the genus Thiothrix: Thiothrix fructosivorans QT, Thiothrix unzii A1T and three new species, Thiothrix subterranea sp. nov., Thiothrix litoralis sp. nov. and 'Candidatus Thiothrix anitrata' sp. nov.</title>
        <authorList>
            <person name="Ravin N.V."/>
            <person name="Smolyakov D."/>
            <person name="Rudenko T.S."/>
            <person name="Mardanov A.V."/>
            <person name="Beletsky A.V."/>
            <person name="Markov N.D."/>
            <person name="Fomenkov A.I."/>
            <person name="Roberts R.J."/>
            <person name="Karnachuk O.V."/>
            <person name="Novikov A."/>
            <person name="Grabovich M.Y."/>
        </authorList>
    </citation>
    <scope>NUCLEOTIDE SEQUENCE</scope>
    <source>
        <strain evidence="5">A1</strain>
        <plasmid evidence="5">pTunz6</plasmid>
    </source>
</reference>
<evidence type="ECO:0000313" key="4">
    <source>
        <dbReference type="EMBL" id="QTR55479.1"/>
    </source>
</evidence>
<evidence type="ECO:0000256" key="1">
    <source>
        <dbReference type="ARBA" id="ARBA00010529"/>
    </source>
</evidence>
<dbReference type="KEGG" id="tun:J9260_18445"/>
<dbReference type="EMBL" id="CP072798">
    <property type="protein sequence ID" value="QTR55479.1"/>
    <property type="molecule type" value="Genomic_DNA"/>
</dbReference>
<evidence type="ECO:0000256" key="3">
    <source>
        <dbReference type="RuleBase" id="RU003939"/>
    </source>
</evidence>
<dbReference type="AlphaFoldDB" id="A0A975FD40"/>
<dbReference type="InterPro" id="IPR000119">
    <property type="entry name" value="Hist_DNA-bd"/>
</dbReference>
<evidence type="ECO:0000313" key="5">
    <source>
        <dbReference type="EMBL" id="QTR55486.1"/>
    </source>
</evidence>
<dbReference type="EMBL" id="CP072798">
    <property type="protein sequence ID" value="QTR55486.1"/>
    <property type="molecule type" value="Genomic_DNA"/>
</dbReference>
<name>A0A975FD40_9GAMM</name>
<keyword evidence="2" id="KW-0238">DNA-binding</keyword>
<gene>
    <name evidence="5" type="ORF">J9260_18405</name>
    <name evidence="4" type="ORF">J9260_18445</name>
</gene>
<evidence type="ECO:0000256" key="2">
    <source>
        <dbReference type="ARBA" id="ARBA00023125"/>
    </source>
</evidence>
<dbReference type="PANTHER" id="PTHR33175">
    <property type="entry name" value="DNA-BINDING PROTEIN HU"/>
    <property type="match status" value="1"/>
</dbReference>
<keyword evidence="6" id="KW-1185">Reference proteome</keyword>
<geneLocation type="plasmid" evidence="5 6">
    <name>pTunz6</name>
</geneLocation>
<dbReference type="PANTHER" id="PTHR33175:SF5">
    <property type="entry name" value="INTEGRATION HOST FACTOR SUBUNIT BETA"/>
    <property type="match status" value="1"/>
</dbReference>
<dbReference type="GO" id="GO:0003677">
    <property type="term" value="F:DNA binding"/>
    <property type="evidence" value="ECO:0007669"/>
    <property type="project" value="UniProtKB-KW"/>
</dbReference>
<dbReference type="CDD" id="cd13836">
    <property type="entry name" value="IHF_B"/>
    <property type="match status" value="1"/>
</dbReference>
<dbReference type="Proteomes" id="UP000672009">
    <property type="component" value="Plasmid pTunz6"/>
</dbReference>
<comment type="similarity">
    <text evidence="1 3">Belongs to the bacterial histone-like protein family.</text>
</comment>
<dbReference type="SUPFAM" id="SSF47729">
    <property type="entry name" value="IHF-like DNA-binding proteins"/>
    <property type="match status" value="1"/>
</dbReference>
<dbReference type="GO" id="GO:0005829">
    <property type="term" value="C:cytosol"/>
    <property type="evidence" value="ECO:0007669"/>
    <property type="project" value="TreeGrafter"/>
</dbReference>
<organism evidence="5 6">
    <name type="scientific">Thiothrix unzii</name>
    <dbReference type="NCBI Taxonomy" id="111769"/>
    <lineage>
        <taxon>Bacteria</taxon>
        <taxon>Pseudomonadati</taxon>
        <taxon>Pseudomonadota</taxon>
        <taxon>Gammaproteobacteria</taxon>
        <taxon>Thiotrichales</taxon>
        <taxon>Thiotrichaceae</taxon>
        <taxon>Thiothrix</taxon>
    </lineage>
</organism>
<sequence>MNKSEIIRNLSYRLSDMPTADVDRAVNLLLDLLGSTIAAGNRCEVRDFGVFSRHTHRARTGRNPRTGGAVDVPARYSVHFKPGKELRKRVDDAKGDFQIQD</sequence>
<dbReference type="SMART" id="SM00411">
    <property type="entry name" value="BHL"/>
    <property type="match status" value="1"/>
</dbReference>
<dbReference type="PRINTS" id="PR01727">
    <property type="entry name" value="DNABINDINGHU"/>
</dbReference>
<evidence type="ECO:0000313" key="6">
    <source>
        <dbReference type="Proteomes" id="UP000672009"/>
    </source>
</evidence>
<protein>
    <submittedName>
        <fullName evidence="5">Integration host factor subunit beta</fullName>
    </submittedName>
</protein>
<dbReference type="Pfam" id="PF00216">
    <property type="entry name" value="Bac_DNA_binding"/>
    <property type="match status" value="1"/>
</dbReference>
<dbReference type="GO" id="GO:0030527">
    <property type="term" value="F:structural constituent of chromatin"/>
    <property type="evidence" value="ECO:0007669"/>
    <property type="project" value="InterPro"/>
</dbReference>
<proteinExistence type="inferred from homology"/>
<dbReference type="Gene3D" id="4.10.520.10">
    <property type="entry name" value="IHF-like DNA-binding proteins"/>
    <property type="match status" value="1"/>
</dbReference>
<accession>A0A975FD40</accession>